<keyword evidence="2" id="KW-1185">Reference proteome</keyword>
<protein>
    <submittedName>
        <fullName evidence="1">Uncharacterized protein</fullName>
    </submittedName>
</protein>
<accession>A0A938Y9D5</accession>
<sequence length="138" mass="15403">MDDWVERPEDTSSARAKYRLGHLINTAWLADSAASRHVSALEAGWDALAEDPEWRAWVREHLIPADPFLYLAIRDDLDRRRMLKTKSGVSVHVPIAEVLSAEESGELVRFFAALIGAIYAKWASGADCPAPPMLPEHL</sequence>
<dbReference type="Proteomes" id="UP000663791">
    <property type="component" value="Unassembled WGS sequence"/>
</dbReference>
<dbReference type="AlphaFoldDB" id="A0A938Y9D5"/>
<dbReference type="EMBL" id="JAERTX010000024">
    <property type="protein sequence ID" value="MBM9461720.1"/>
    <property type="molecule type" value="Genomic_DNA"/>
</dbReference>
<comment type="caution">
    <text evidence="1">The sequence shown here is derived from an EMBL/GenBank/DDBJ whole genome shotgun (WGS) entry which is preliminary data.</text>
</comment>
<name>A0A938Y9D5_9ACTN</name>
<gene>
    <name evidence="1" type="ORF">JK386_17640</name>
</gene>
<evidence type="ECO:0000313" key="1">
    <source>
        <dbReference type="EMBL" id="MBM9461720.1"/>
    </source>
</evidence>
<dbReference type="RefSeq" id="WP_205293042.1">
    <property type="nucleotide sequence ID" value="NZ_CP074406.1"/>
</dbReference>
<reference evidence="1" key="1">
    <citation type="submission" date="2021-01" db="EMBL/GenBank/DDBJ databases">
        <title>Novel species in genus Nocardioides.</title>
        <authorList>
            <person name="Zhang G."/>
        </authorList>
    </citation>
    <scope>NUCLEOTIDE SEQUENCE</scope>
    <source>
        <strain evidence="1">Zg-536</strain>
    </source>
</reference>
<evidence type="ECO:0000313" key="2">
    <source>
        <dbReference type="Proteomes" id="UP000663791"/>
    </source>
</evidence>
<proteinExistence type="predicted"/>
<organism evidence="1 2">
    <name type="scientific">Nocardioides faecalis</name>
    <dbReference type="NCBI Taxonomy" id="2803858"/>
    <lineage>
        <taxon>Bacteria</taxon>
        <taxon>Bacillati</taxon>
        <taxon>Actinomycetota</taxon>
        <taxon>Actinomycetes</taxon>
        <taxon>Propionibacteriales</taxon>
        <taxon>Nocardioidaceae</taxon>
        <taxon>Nocardioides</taxon>
    </lineage>
</organism>